<evidence type="ECO:0000256" key="10">
    <source>
        <dbReference type="PROSITE-ProRule" id="PRU00742"/>
    </source>
</evidence>
<dbReference type="InterPro" id="IPR006035">
    <property type="entry name" value="Ureohydrolase"/>
</dbReference>
<dbReference type="PROSITE" id="PS01053">
    <property type="entry name" value="ARGINASE_1"/>
    <property type="match status" value="1"/>
</dbReference>
<dbReference type="SUPFAM" id="SSF52768">
    <property type="entry name" value="Arginase/deacetylase"/>
    <property type="match status" value="1"/>
</dbReference>
<evidence type="ECO:0000313" key="13">
    <source>
        <dbReference type="EMBL" id="MFD2639571.1"/>
    </source>
</evidence>
<evidence type="ECO:0000313" key="14">
    <source>
        <dbReference type="Proteomes" id="UP001597452"/>
    </source>
</evidence>
<protein>
    <recommendedName>
        <fullName evidence="3 9">Arginase</fullName>
        <ecNumber evidence="2 9">3.5.3.1</ecNumber>
    </recommendedName>
</protein>
<reference evidence="14" key="1">
    <citation type="journal article" date="2019" name="Int. J. Syst. Evol. Microbiol.">
        <title>The Global Catalogue of Microorganisms (GCM) 10K type strain sequencing project: providing services to taxonomists for standard genome sequencing and annotation.</title>
        <authorList>
            <consortium name="The Broad Institute Genomics Platform"/>
            <consortium name="The Broad Institute Genome Sequencing Center for Infectious Disease"/>
            <person name="Wu L."/>
            <person name="Ma J."/>
        </authorList>
    </citation>
    <scope>NUCLEOTIDE SEQUENCE [LARGE SCALE GENOMIC DNA]</scope>
    <source>
        <strain evidence="14">TISTR 1571</strain>
    </source>
</reference>
<name>A0ABW5QC38_9BACI</name>
<evidence type="ECO:0000256" key="1">
    <source>
        <dbReference type="ARBA" id="ARBA00005098"/>
    </source>
</evidence>
<evidence type="ECO:0000256" key="6">
    <source>
        <dbReference type="ARBA" id="ARBA00022801"/>
    </source>
</evidence>
<dbReference type="GO" id="GO:0004053">
    <property type="term" value="F:arginase activity"/>
    <property type="evidence" value="ECO:0007669"/>
    <property type="project" value="UniProtKB-EC"/>
</dbReference>
<sequence>MNQKLGIIGAPITIAQPNMGVDLGPDAIRHADLVERLKNLKITINDYGNVSVPMTGTNQIDPETSLKNLNEVSQGNENIAEKVKEIKSKGDFPLILGGDHSIAIGTIAGLHHHYQNMGVIWYDAHPDLNTGQISPSGNIHGMSLAASIGIGHDRLINLGGKGPKVDPKNVVIIGARSIDEGEKEIIRENGIKVFTMHDIDRLGMDYVMKNSIEYLEEQTDGVHLSLDVDGIDPAHTPGTGTPVEGGPSYRETRYAMQLLHESDLLTSVEVVEVNPLLDNQNKTAEVAVDMLTTLFGEKYL</sequence>
<evidence type="ECO:0000256" key="2">
    <source>
        <dbReference type="ARBA" id="ARBA00012168"/>
    </source>
</evidence>
<dbReference type="EMBL" id="JBHUMZ010000025">
    <property type="protein sequence ID" value="MFD2639571.1"/>
    <property type="molecule type" value="Genomic_DNA"/>
</dbReference>
<dbReference type="NCBIfam" id="TIGR01229">
    <property type="entry name" value="rocF_arginase"/>
    <property type="match status" value="1"/>
</dbReference>
<comment type="cofactor">
    <cofactor evidence="12">
        <name>Mn(2+)</name>
        <dbReference type="ChEBI" id="CHEBI:29035"/>
    </cofactor>
    <text evidence="12">Binds 2 manganese ions per subunit.</text>
</comment>
<dbReference type="PRINTS" id="PR00116">
    <property type="entry name" value="ARGINASE"/>
</dbReference>
<dbReference type="PIRSF" id="PIRSF036979">
    <property type="entry name" value="Arginase"/>
    <property type="match status" value="1"/>
</dbReference>
<dbReference type="Proteomes" id="UP001597452">
    <property type="component" value="Unassembled WGS sequence"/>
</dbReference>
<comment type="pathway">
    <text evidence="1">Nitrogen metabolism; urea cycle; L-ornithine and urea from L-arginine: step 1/1.</text>
</comment>
<keyword evidence="4 12" id="KW-0056">Arginine metabolism</keyword>
<dbReference type="Pfam" id="PF00491">
    <property type="entry name" value="Arginase"/>
    <property type="match status" value="1"/>
</dbReference>
<evidence type="ECO:0000256" key="9">
    <source>
        <dbReference type="NCBIfam" id="TIGR01229"/>
    </source>
</evidence>
<comment type="similarity">
    <text evidence="10 11">Belongs to the arginase family.</text>
</comment>
<evidence type="ECO:0000256" key="5">
    <source>
        <dbReference type="ARBA" id="ARBA00022723"/>
    </source>
</evidence>
<keyword evidence="14" id="KW-1185">Reference proteome</keyword>
<comment type="caution">
    <text evidence="13">The sequence shown here is derived from an EMBL/GenBank/DDBJ whole genome shotgun (WGS) entry which is preliminary data.</text>
</comment>
<evidence type="ECO:0000256" key="11">
    <source>
        <dbReference type="RuleBase" id="RU003684"/>
    </source>
</evidence>
<organism evidence="13 14">
    <name type="scientific">Piscibacillus salipiscarius</name>
    <dbReference type="NCBI Taxonomy" id="299480"/>
    <lineage>
        <taxon>Bacteria</taxon>
        <taxon>Bacillati</taxon>
        <taxon>Bacillota</taxon>
        <taxon>Bacilli</taxon>
        <taxon>Bacillales</taxon>
        <taxon>Bacillaceae</taxon>
        <taxon>Piscibacillus</taxon>
    </lineage>
</organism>
<dbReference type="PANTHER" id="PTHR43782:SF3">
    <property type="entry name" value="ARGINASE"/>
    <property type="match status" value="1"/>
</dbReference>
<evidence type="ECO:0000256" key="12">
    <source>
        <dbReference type="RuleBase" id="RU361159"/>
    </source>
</evidence>
<dbReference type="Gene3D" id="3.40.800.10">
    <property type="entry name" value="Ureohydrolase domain"/>
    <property type="match status" value="1"/>
</dbReference>
<dbReference type="CDD" id="cd09989">
    <property type="entry name" value="Arginase"/>
    <property type="match status" value="1"/>
</dbReference>
<dbReference type="InterPro" id="IPR020855">
    <property type="entry name" value="Ureohydrolase_Mn_BS"/>
</dbReference>
<dbReference type="EC" id="3.5.3.1" evidence="2 9"/>
<accession>A0ABW5QC38</accession>
<evidence type="ECO:0000256" key="4">
    <source>
        <dbReference type="ARBA" id="ARBA00022503"/>
    </source>
</evidence>
<keyword evidence="7 12" id="KW-0464">Manganese</keyword>
<keyword evidence="5 12" id="KW-0479">Metal-binding</keyword>
<evidence type="ECO:0000256" key="8">
    <source>
        <dbReference type="ARBA" id="ARBA00047391"/>
    </source>
</evidence>
<dbReference type="PANTHER" id="PTHR43782">
    <property type="entry name" value="ARGINASE"/>
    <property type="match status" value="1"/>
</dbReference>
<dbReference type="InterPro" id="IPR023696">
    <property type="entry name" value="Ureohydrolase_dom_sf"/>
</dbReference>
<evidence type="ECO:0000256" key="7">
    <source>
        <dbReference type="ARBA" id="ARBA00023211"/>
    </source>
</evidence>
<gene>
    <name evidence="13" type="primary">rocF</name>
    <name evidence="13" type="ORF">ACFSW4_11890</name>
</gene>
<dbReference type="PROSITE" id="PS51409">
    <property type="entry name" value="ARGINASE_2"/>
    <property type="match status" value="1"/>
</dbReference>
<keyword evidence="6 11" id="KW-0378">Hydrolase</keyword>
<dbReference type="RefSeq" id="WP_377329503.1">
    <property type="nucleotide sequence ID" value="NZ_JBHUMZ010000025.1"/>
</dbReference>
<dbReference type="InterPro" id="IPR014033">
    <property type="entry name" value="Arginase"/>
</dbReference>
<comment type="catalytic activity">
    <reaction evidence="8 12">
        <text>L-arginine + H2O = urea + L-ornithine</text>
        <dbReference type="Rhea" id="RHEA:20569"/>
        <dbReference type="ChEBI" id="CHEBI:15377"/>
        <dbReference type="ChEBI" id="CHEBI:16199"/>
        <dbReference type="ChEBI" id="CHEBI:32682"/>
        <dbReference type="ChEBI" id="CHEBI:46911"/>
        <dbReference type="EC" id="3.5.3.1"/>
    </reaction>
</comment>
<proteinExistence type="inferred from homology"/>
<evidence type="ECO:0000256" key="3">
    <source>
        <dbReference type="ARBA" id="ARBA00018123"/>
    </source>
</evidence>